<evidence type="ECO:0000313" key="2">
    <source>
        <dbReference type="EMBL" id="KAF9661260.1"/>
    </source>
</evidence>
<dbReference type="OrthoDB" id="5378265at2759"/>
<evidence type="ECO:0008006" key="4">
    <source>
        <dbReference type="Google" id="ProtNLM"/>
    </source>
</evidence>
<accession>A0A835J1E5</accession>
<gene>
    <name evidence="2" type="ORF">SADUNF_Sadunf19G0049700</name>
</gene>
<feature type="compositionally biased region" description="Basic and acidic residues" evidence="1">
    <location>
        <begin position="269"/>
        <end position="294"/>
    </location>
</feature>
<evidence type="ECO:0000313" key="3">
    <source>
        <dbReference type="Proteomes" id="UP000657918"/>
    </source>
</evidence>
<protein>
    <recommendedName>
        <fullName evidence="4">DUF4219 domain-containing protein</fullName>
    </recommendedName>
</protein>
<sequence>MAGVEGDQSKTLAVVKPTARGASIPIHYPMLNETNYGIWAVKMKIILRSLGVWSVIEGADTDDDKDQGAMVAISQAMPDDVMMAIAEKQMAKEAWDTLREMRIGEDRVKKARVQVLKRQLYKVHMQDSETVNEYSMKLTALVGEIRSLGAKLEENEVVEKLFSSVPDRFLQIIGTIEQFGDIDTMSVSEAIGRLRTFEEGLKGRSHTEISSDAAHQRIEEEMLYPDMASPQPGFYQSGEPESTSAGSNRADEFGSGNAQTPVSFPVEQRASEFIHPEASEVGPRGKRDLNNVTS</sequence>
<dbReference type="Pfam" id="PF14223">
    <property type="entry name" value="Retrotran_gag_2"/>
    <property type="match status" value="1"/>
</dbReference>
<dbReference type="EMBL" id="JADGMS010000019">
    <property type="protein sequence ID" value="KAF9661260.1"/>
    <property type="molecule type" value="Genomic_DNA"/>
</dbReference>
<name>A0A835J1E5_9ROSI</name>
<dbReference type="PANTHER" id="PTHR35317:SF38">
    <property type="entry name" value="RNA-DIRECTED DNA POLYMERASE"/>
    <property type="match status" value="1"/>
</dbReference>
<proteinExistence type="predicted"/>
<dbReference type="PANTHER" id="PTHR35317">
    <property type="entry name" value="OS04G0629600 PROTEIN"/>
    <property type="match status" value="1"/>
</dbReference>
<reference evidence="2 3" key="1">
    <citation type="submission" date="2020-10" db="EMBL/GenBank/DDBJ databases">
        <title>Plant Genome Project.</title>
        <authorList>
            <person name="Zhang R.-G."/>
        </authorList>
    </citation>
    <scope>NUCLEOTIDE SEQUENCE [LARGE SCALE GENOMIC DNA]</scope>
    <source>
        <strain evidence="2">FAFU-HL-1</strain>
        <tissue evidence="2">Leaf</tissue>
    </source>
</reference>
<dbReference type="AlphaFoldDB" id="A0A835J1E5"/>
<comment type="caution">
    <text evidence="2">The sequence shown here is derived from an EMBL/GenBank/DDBJ whole genome shotgun (WGS) entry which is preliminary data.</text>
</comment>
<dbReference type="Proteomes" id="UP000657918">
    <property type="component" value="Unassembled WGS sequence"/>
</dbReference>
<feature type="region of interest" description="Disordered" evidence="1">
    <location>
        <begin position="227"/>
        <end position="294"/>
    </location>
</feature>
<evidence type="ECO:0000256" key="1">
    <source>
        <dbReference type="SAM" id="MobiDB-lite"/>
    </source>
</evidence>
<keyword evidence="3" id="KW-1185">Reference proteome</keyword>
<organism evidence="2 3">
    <name type="scientific">Salix dunnii</name>
    <dbReference type="NCBI Taxonomy" id="1413687"/>
    <lineage>
        <taxon>Eukaryota</taxon>
        <taxon>Viridiplantae</taxon>
        <taxon>Streptophyta</taxon>
        <taxon>Embryophyta</taxon>
        <taxon>Tracheophyta</taxon>
        <taxon>Spermatophyta</taxon>
        <taxon>Magnoliopsida</taxon>
        <taxon>eudicotyledons</taxon>
        <taxon>Gunneridae</taxon>
        <taxon>Pentapetalae</taxon>
        <taxon>rosids</taxon>
        <taxon>fabids</taxon>
        <taxon>Malpighiales</taxon>
        <taxon>Salicaceae</taxon>
        <taxon>Saliceae</taxon>
        <taxon>Salix</taxon>
    </lineage>
</organism>